<keyword evidence="2" id="KW-1185">Reference proteome</keyword>
<evidence type="ECO:0000313" key="1">
    <source>
        <dbReference type="EMBL" id="KAL3572962.1"/>
    </source>
</evidence>
<evidence type="ECO:0000313" key="2">
    <source>
        <dbReference type="Proteomes" id="UP000309997"/>
    </source>
</evidence>
<reference evidence="1 2" key="1">
    <citation type="journal article" date="2024" name="Plant Biotechnol. J.">
        <title>Genome and CRISPR/Cas9 system of a widespread forest tree (Populus alba) in the world.</title>
        <authorList>
            <person name="Liu Y.J."/>
            <person name="Jiang P.F."/>
            <person name="Han X.M."/>
            <person name="Li X.Y."/>
            <person name="Wang H.M."/>
            <person name="Wang Y.J."/>
            <person name="Wang X.X."/>
            <person name="Zeng Q.Y."/>
        </authorList>
    </citation>
    <scope>NUCLEOTIDE SEQUENCE [LARGE SCALE GENOMIC DNA]</scope>
    <source>
        <strain evidence="2">cv. PAL-ZL1</strain>
    </source>
</reference>
<dbReference type="EMBL" id="RCHU02000014">
    <property type="protein sequence ID" value="KAL3572962.1"/>
    <property type="molecule type" value="Genomic_DNA"/>
</dbReference>
<sequence>MQQLRSRGSSLFGSQLKRKALNSWTAIQDTYFSTMDIFERHKVVFTIGTSVASVCYSLAGYSLRHLRDSKVDQRLEGIENAMKKNYHLEHAEFKKLVDPGHSSVAACIATAGTAFVIGYGFGWRGGRWHANKKFRKEQMKLSGQIKPRRWQLLGRIKPRGWQFQFLKKRSPRSIAPENAVKTSEKMALYPYPLNTVDSDIDLEDNNVQTMTWLIFPSGVNVRPGIIRITLLSIYGGQGSVSELVFAKTLVETYGYACEEHAALLSSVTIQSRRSDVYPSRRTKLFSDKSQDGMAAALAPSVGDGVCASMIEPQDYICEEHPVTTEDGCILSLQRIPAWDCQHSGNQLQLRPGITSFTGQNCCLNSSIVDVFLSHEPQSTATKNMIHISQMIRTGTIAMYDYGNENDNMDHYGQPTPPVYNMTSIPNDLPLFLGYGGKDYITDVRDVQVLLDNLKDHDGDKLVVQYTDEYAHADFVLGVNANQIVYDPAIAFFKIN</sequence>
<comment type="caution">
    <text evidence="1">The sequence shown here is derived from an EMBL/GenBank/DDBJ whole genome shotgun (WGS) entry which is preliminary data.</text>
</comment>
<name>A0ACC4B4J7_POPAL</name>
<protein>
    <submittedName>
        <fullName evidence="1">Uncharacterized protein</fullName>
    </submittedName>
</protein>
<accession>A0ACC4B4J7</accession>
<proteinExistence type="predicted"/>
<gene>
    <name evidence="1" type="ORF">D5086_026866</name>
</gene>
<organism evidence="1 2">
    <name type="scientific">Populus alba</name>
    <name type="common">White poplar</name>
    <dbReference type="NCBI Taxonomy" id="43335"/>
    <lineage>
        <taxon>Eukaryota</taxon>
        <taxon>Viridiplantae</taxon>
        <taxon>Streptophyta</taxon>
        <taxon>Embryophyta</taxon>
        <taxon>Tracheophyta</taxon>
        <taxon>Spermatophyta</taxon>
        <taxon>Magnoliopsida</taxon>
        <taxon>eudicotyledons</taxon>
        <taxon>Gunneridae</taxon>
        <taxon>Pentapetalae</taxon>
        <taxon>rosids</taxon>
        <taxon>fabids</taxon>
        <taxon>Malpighiales</taxon>
        <taxon>Salicaceae</taxon>
        <taxon>Saliceae</taxon>
        <taxon>Populus</taxon>
    </lineage>
</organism>
<dbReference type="Proteomes" id="UP000309997">
    <property type="component" value="Unassembled WGS sequence"/>
</dbReference>